<sequence length="676" mass="77342">MNKLEEWEQALKQAVDTGYSYGLARRMEEYKTNPVLGYRTAGSGAERETGEMLYREMEALGLSGVCRDKIQVDSWEFERAVMRFTDRNGREHRFQLGAYQTQFCTEGFQEFTIIYLEKGTARSYEGVDVKGKLVLIDINQREEWWINFPVYQAYLKGAAALIAVQEQGYGEIHDTALNAQDIAGPREAAAFSISRADADIIKGSMEDREAKVLFDARSTVKLDQEDYNILGCIPGTEPDEKILLTAHYDSYFSGFQDDNAAVAMMLGIARSLKQIGYKPRKTLVFCAMAAEEWGVSNSKYDWSTGAYEQVFTARPQWQGQVTANLNFELPAHAHGAKDGVRCTYEYGDFMENFLQGIEVDRSAYPEGVEVLCPIQTWSDDFSMAIGGIPSMVNDFSAGEFMETHYHSQYDNENFYQEPVYRFHHELYGSLVLALDMTAVVPLDFKRLFWAVRDSVDQTICARTGTDAGPLLEALKQGAGVAGELYRKIMELNEQEWPVGAWRELNKRLLDAFRREQDCFVRLSWHDDVLFPQQSVENNLKSVYRALECLDHGNVRGALEAVYDIDNNRYAFLFDEEVFRYFTEYVLDQPPDRLKWGTGRIVHHENLFELVRGLKEKLGAPEADVERERAVLEQVLDNQVLCYKDDIKYMTLSAGRLTQMLGSCAEMIRDINKRKRI</sequence>
<gene>
    <name evidence="2" type="ORF">HMPREF9470_01771</name>
</gene>
<dbReference type="EMBL" id="ADLK01000016">
    <property type="protein sequence ID" value="KMW21214.1"/>
    <property type="molecule type" value="Genomic_DNA"/>
</dbReference>
<evidence type="ECO:0000313" key="2">
    <source>
        <dbReference type="EMBL" id="KMW21214.1"/>
    </source>
</evidence>
<dbReference type="GeneID" id="93166865"/>
<dbReference type="InterPro" id="IPR039373">
    <property type="entry name" value="Peptidase_M28B"/>
</dbReference>
<dbReference type="InterPro" id="IPR046450">
    <property type="entry name" value="PA_dom_sf"/>
</dbReference>
<dbReference type="Gene3D" id="3.50.30.30">
    <property type="match status" value="1"/>
</dbReference>
<accession>A0A0J9C9Q1</accession>
<dbReference type="Proteomes" id="UP000037392">
    <property type="component" value="Unassembled WGS sequence"/>
</dbReference>
<evidence type="ECO:0000313" key="3">
    <source>
        <dbReference type="Proteomes" id="UP000037392"/>
    </source>
</evidence>
<dbReference type="RefSeq" id="WP_048929685.1">
    <property type="nucleotide sequence ID" value="NZ_KQ235877.1"/>
</dbReference>
<reference evidence="2 3" key="1">
    <citation type="submission" date="2011-04" db="EMBL/GenBank/DDBJ databases">
        <title>The Genome Sequence of Clostridium citroniae WAL-19142.</title>
        <authorList>
            <consortium name="The Broad Institute Genome Sequencing Platform"/>
            <person name="Earl A."/>
            <person name="Ward D."/>
            <person name="Feldgarden M."/>
            <person name="Gevers D."/>
            <person name="Warren Y.A."/>
            <person name="Tyrrell K.L."/>
            <person name="Citron D.M."/>
            <person name="Goldstein E.J."/>
            <person name="Daigneault M."/>
            <person name="Allen-Vercoe E."/>
            <person name="Young S.K."/>
            <person name="Zeng Q."/>
            <person name="Gargeya S."/>
            <person name="Fitzgerald M."/>
            <person name="Haas B."/>
            <person name="Abouelleil A."/>
            <person name="Alvarado L."/>
            <person name="Arachchi H.M."/>
            <person name="Berlin A."/>
            <person name="Brown A."/>
            <person name="Chapman S.B."/>
            <person name="Chen Z."/>
            <person name="Dunbar C."/>
            <person name="Freedman E."/>
            <person name="Gearin G."/>
            <person name="Gellesch M."/>
            <person name="Goldberg J."/>
            <person name="Griggs A."/>
            <person name="Gujja S."/>
            <person name="Heilman E.R."/>
            <person name="Heiman D."/>
            <person name="Howarth C."/>
            <person name="Larson L."/>
            <person name="Lui A."/>
            <person name="MacDonald P.J."/>
            <person name="Mehta T."/>
            <person name="Montmayeur A."/>
            <person name="Murphy C."/>
            <person name="Neiman D."/>
            <person name="Pearson M."/>
            <person name="Priest M."/>
            <person name="Roberts A."/>
            <person name="Saif S."/>
            <person name="Shea T."/>
            <person name="Shenoy N."/>
            <person name="Sisk P."/>
            <person name="Stolte C."/>
            <person name="Sykes S."/>
            <person name="White J."/>
            <person name="Yandava C."/>
            <person name="Wortman J."/>
            <person name="Nusbaum C."/>
            <person name="Birren B."/>
        </authorList>
    </citation>
    <scope>NUCLEOTIDE SEQUENCE [LARGE SCALE GENOMIC DNA]</scope>
    <source>
        <strain evidence="2 3">WAL-19142</strain>
    </source>
</reference>
<feature type="domain" description="Peptidase M28" evidence="1">
    <location>
        <begin position="228"/>
        <end position="415"/>
    </location>
</feature>
<name>A0A0J9C9Q1_9FIRM</name>
<proteinExistence type="predicted"/>
<dbReference type="PANTHER" id="PTHR10404:SF46">
    <property type="entry name" value="VACUOLAR PROTEIN SORTING-ASSOCIATED PROTEIN 70"/>
    <property type="match status" value="1"/>
</dbReference>
<comment type="caution">
    <text evidence="2">The sequence shown here is derived from an EMBL/GenBank/DDBJ whole genome shotgun (WGS) entry which is preliminary data.</text>
</comment>
<dbReference type="SUPFAM" id="SSF52025">
    <property type="entry name" value="PA domain"/>
    <property type="match status" value="1"/>
</dbReference>
<dbReference type="SUPFAM" id="SSF53187">
    <property type="entry name" value="Zn-dependent exopeptidases"/>
    <property type="match status" value="1"/>
</dbReference>
<evidence type="ECO:0000259" key="1">
    <source>
        <dbReference type="Pfam" id="PF04389"/>
    </source>
</evidence>
<dbReference type="PATRIC" id="fig|742734.4.peg.1901"/>
<dbReference type="Pfam" id="PF04389">
    <property type="entry name" value="Peptidase_M28"/>
    <property type="match status" value="1"/>
</dbReference>
<dbReference type="InterPro" id="IPR007484">
    <property type="entry name" value="Peptidase_M28"/>
</dbReference>
<protein>
    <recommendedName>
        <fullName evidence="1">Peptidase M28 domain-containing protein</fullName>
    </recommendedName>
</protein>
<dbReference type="Gene3D" id="3.40.630.10">
    <property type="entry name" value="Zn peptidases"/>
    <property type="match status" value="1"/>
</dbReference>
<organism evidence="2 3">
    <name type="scientific">[Clostridium] citroniae WAL-19142</name>
    <dbReference type="NCBI Taxonomy" id="742734"/>
    <lineage>
        <taxon>Bacteria</taxon>
        <taxon>Bacillati</taxon>
        <taxon>Bacillota</taxon>
        <taxon>Clostridia</taxon>
        <taxon>Lachnospirales</taxon>
        <taxon>Lachnospiraceae</taxon>
        <taxon>Enterocloster</taxon>
    </lineage>
</organism>
<dbReference type="PANTHER" id="PTHR10404">
    <property type="entry name" value="N-ACETYLATED-ALPHA-LINKED ACIDIC DIPEPTIDASE"/>
    <property type="match status" value="1"/>
</dbReference>
<dbReference type="AlphaFoldDB" id="A0A0J9C9Q1"/>
<dbReference type="OrthoDB" id="1642156at2"/>